<dbReference type="PANTHER" id="PTHR22893">
    <property type="entry name" value="NADH OXIDOREDUCTASE-RELATED"/>
    <property type="match status" value="1"/>
</dbReference>
<evidence type="ECO:0000256" key="1">
    <source>
        <dbReference type="ARBA" id="ARBA00001917"/>
    </source>
</evidence>
<comment type="cofactor">
    <cofactor evidence="1">
        <name>FMN</name>
        <dbReference type="ChEBI" id="CHEBI:58210"/>
    </cofactor>
</comment>
<comment type="caution">
    <text evidence="5">The sequence shown here is derived from an EMBL/GenBank/DDBJ whole genome shotgun (WGS) entry which is preliminary data.</text>
</comment>
<dbReference type="Pfam" id="PF00724">
    <property type="entry name" value="Oxidored_FMN"/>
    <property type="match status" value="1"/>
</dbReference>
<evidence type="ECO:0000313" key="5">
    <source>
        <dbReference type="EMBL" id="MRX08718.1"/>
    </source>
</evidence>
<feature type="domain" description="NADH:flavin oxidoreductase/NADH oxidase N-terminal" evidence="4">
    <location>
        <begin position="4"/>
        <end position="338"/>
    </location>
</feature>
<dbReference type="EMBL" id="WKJM01000009">
    <property type="protein sequence ID" value="MRX08718.1"/>
    <property type="molecule type" value="Genomic_DNA"/>
</dbReference>
<evidence type="ECO:0000256" key="3">
    <source>
        <dbReference type="ARBA" id="ARBA00023002"/>
    </source>
</evidence>
<gene>
    <name evidence="5" type="ORF">GJ697_12795</name>
</gene>
<evidence type="ECO:0000256" key="2">
    <source>
        <dbReference type="ARBA" id="ARBA00005979"/>
    </source>
</evidence>
<comment type="similarity">
    <text evidence="2">Belongs to the NADH:flavin oxidoreductase/NADH oxidase family.</text>
</comment>
<dbReference type="PANTHER" id="PTHR22893:SF91">
    <property type="entry name" value="NADPH DEHYDROGENASE 2-RELATED"/>
    <property type="match status" value="1"/>
</dbReference>
<dbReference type="CDD" id="cd02933">
    <property type="entry name" value="OYE_like_FMN"/>
    <property type="match status" value="1"/>
</dbReference>
<keyword evidence="3" id="KW-0560">Oxidoreductase</keyword>
<dbReference type="InterPro" id="IPR001155">
    <property type="entry name" value="OxRdtase_FMN_N"/>
</dbReference>
<protein>
    <submittedName>
        <fullName evidence="5">Alkene reductase</fullName>
    </submittedName>
</protein>
<dbReference type="GO" id="GO:0005829">
    <property type="term" value="C:cytosol"/>
    <property type="evidence" value="ECO:0007669"/>
    <property type="project" value="UniProtKB-ARBA"/>
</dbReference>
<dbReference type="InterPro" id="IPR045247">
    <property type="entry name" value="Oye-like"/>
</dbReference>
<sequence length="364" mass="39454">MNQLLQTIQIGDLTFNNRIAMAPITRARAGADGVPVALNAEYYAQRATAGLIITEATNVSPNSAAFELAPAIYNDAQVAGWKRVTEQVHAAGGKMFMQLWHSGRVSSYSLLNGREPLSPSGYNDDLGLLQVYGALRNGYYTRIYASPSRAMTNEEVYAAIAEFRTGAENAKRAGLDGVEIHAANGYLPQQFLSPLVNRRTDEFGGSVENRARFLRLVIEAVLAVFPKERIGVRISPYAAYNNATDPNVAETYGYVARMLNEYDIGYLHGADTNAWGGVPDMPKILDIIRSNYQGVLIANAGLTPEAAQSLVADGKANMVAFGRQYVSNPDLVARIAAGGPYTDPDPFSFYGGTERGYTDYPTLG</sequence>
<accession>A0A6L5QGT1</accession>
<dbReference type="Gene3D" id="3.20.20.70">
    <property type="entry name" value="Aldolase class I"/>
    <property type="match status" value="1"/>
</dbReference>
<evidence type="ECO:0000313" key="6">
    <source>
        <dbReference type="Proteomes" id="UP000481037"/>
    </source>
</evidence>
<dbReference type="AlphaFoldDB" id="A0A6L5QGT1"/>
<dbReference type="InterPro" id="IPR013785">
    <property type="entry name" value="Aldolase_TIM"/>
</dbReference>
<dbReference type="SUPFAM" id="SSF51395">
    <property type="entry name" value="FMN-linked oxidoreductases"/>
    <property type="match status" value="1"/>
</dbReference>
<evidence type="ECO:0000259" key="4">
    <source>
        <dbReference type="Pfam" id="PF00724"/>
    </source>
</evidence>
<proteinExistence type="inferred from homology"/>
<dbReference type="GO" id="GO:0010181">
    <property type="term" value="F:FMN binding"/>
    <property type="evidence" value="ECO:0007669"/>
    <property type="project" value="InterPro"/>
</dbReference>
<organism evidence="5 6">
    <name type="scientific">Duganella alba</name>
    <dbReference type="NCBI Taxonomy" id="2666081"/>
    <lineage>
        <taxon>Bacteria</taxon>
        <taxon>Pseudomonadati</taxon>
        <taxon>Pseudomonadota</taxon>
        <taxon>Betaproteobacteria</taxon>
        <taxon>Burkholderiales</taxon>
        <taxon>Oxalobacteraceae</taxon>
        <taxon>Telluria group</taxon>
        <taxon>Duganella</taxon>
    </lineage>
</organism>
<dbReference type="RefSeq" id="WP_154367375.1">
    <property type="nucleotide sequence ID" value="NZ_WKJM01000009.1"/>
</dbReference>
<dbReference type="Proteomes" id="UP000481037">
    <property type="component" value="Unassembled WGS sequence"/>
</dbReference>
<name>A0A6L5QGT1_9BURK</name>
<keyword evidence="6" id="KW-1185">Reference proteome</keyword>
<reference evidence="5 6" key="1">
    <citation type="submission" date="2019-11" db="EMBL/GenBank/DDBJ databases">
        <title>Novel species isolated from a subtropical stream in China.</title>
        <authorList>
            <person name="Lu H."/>
        </authorList>
    </citation>
    <scope>NUCLEOTIDE SEQUENCE [LARGE SCALE GENOMIC DNA]</scope>
    <source>
        <strain evidence="5 6">FT25W</strain>
    </source>
</reference>
<dbReference type="FunFam" id="3.20.20.70:FF:000059">
    <property type="entry name" value="N-ethylmaleimide reductase, FMN-linked"/>
    <property type="match status" value="1"/>
</dbReference>
<dbReference type="GO" id="GO:0016628">
    <property type="term" value="F:oxidoreductase activity, acting on the CH-CH group of donors, NAD or NADP as acceptor"/>
    <property type="evidence" value="ECO:0007669"/>
    <property type="project" value="UniProtKB-ARBA"/>
</dbReference>